<protein>
    <recommendedName>
        <fullName evidence="2">RED-like N-terminal domain-containing protein</fullName>
    </recommendedName>
</protein>
<feature type="region of interest" description="Disordered" evidence="1">
    <location>
        <begin position="271"/>
        <end position="346"/>
    </location>
</feature>
<feature type="compositionally biased region" description="Basic and acidic residues" evidence="1">
    <location>
        <begin position="80"/>
        <end position="94"/>
    </location>
</feature>
<dbReference type="EMBL" id="OU594949">
    <property type="protein sequence ID" value="CAG9293441.1"/>
    <property type="molecule type" value="Genomic_DNA"/>
</dbReference>
<feature type="compositionally biased region" description="Basic and acidic residues" evidence="1">
    <location>
        <begin position="64"/>
        <end position="73"/>
    </location>
</feature>
<organism evidence="3">
    <name type="scientific">Phaeodactylum tricornutum</name>
    <name type="common">Diatom</name>
    <dbReference type="NCBI Taxonomy" id="2850"/>
    <lineage>
        <taxon>Eukaryota</taxon>
        <taxon>Sar</taxon>
        <taxon>Stramenopiles</taxon>
        <taxon>Ochrophyta</taxon>
        <taxon>Bacillariophyta</taxon>
        <taxon>Bacillariophyceae</taxon>
        <taxon>Bacillariophycidae</taxon>
        <taxon>Naviculales</taxon>
        <taxon>Phaeodactylaceae</taxon>
        <taxon>Phaeodactylum</taxon>
    </lineage>
</organism>
<feature type="region of interest" description="Disordered" evidence="1">
    <location>
        <begin position="424"/>
        <end position="450"/>
    </location>
</feature>
<dbReference type="AlphaFoldDB" id="A0A8J9TZ39"/>
<dbReference type="Proteomes" id="UP000836788">
    <property type="component" value="Chromosome 8"/>
</dbReference>
<gene>
    <name evidence="3" type="ORF">PTTT1_LOCUS51526</name>
</gene>
<feature type="compositionally biased region" description="Basic and acidic residues" evidence="1">
    <location>
        <begin position="9"/>
        <end position="32"/>
    </location>
</feature>
<proteinExistence type="predicted"/>
<reference evidence="3" key="1">
    <citation type="submission" date="2022-02" db="EMBL/GenBank/DDBJ databases">
        <authorList>
            <person name="Giguere J D."/>
        </authorList>
    </citation>
    <scope>NUCLEOTIDE SEQUENCE</scope>
    <source>
        <strain evidence="3">CCAP 1055/1</strain>
    </source>
</reference>
<evidence type="ECO:0000256" key="1">
    <source>
        <dbReference type="SAM" id="MobiDB-lite"/>
    </source>
</evidence>
<name>A0A8J9TZ39_PHATR</name>
<feature type="region of interest" description="Disordered" evidence="1">
    <location>
        <begin position="1"/>
        <end position="106"/>
    </location>
</feature>
<accession>A0A8J9TZ39</accession>
<dbReference type="Pfam" id="PF07808">
    <property type="entry name" value="RED_N"/>
    <property type="match status" value="1"/>
</dbReference>
<feature type="compositionally biased region" description="Basic and acidic residues" evidence="1">
    <location>
        <begin position="434"/>
        <end position="450"/>
    </location>
</feature>
<evidence type="ECO:0000259" key="2">
    <source>
        <dbReference type="Pfam" id="PF07808"/>
    </source>
</evidence>
<feature type="domain" description="RED-like N-terminal" evidence="2">
    <location>
        <begin position="64"/>
        <end position="98"/>
    </location>
</feature>
<feature type="compositionally biased region" description="Acidic residues" evidence="1">
    <location>
        <begin position="302"/>
        <end position="318"/>
    </location>
</feature>
<evidence type="ECO:0000313" key="3">
    <source>
        <dbReference type="EMBL" id="CAG9293441.1"/>
    </source>
</evidence>
<dbReference type="InterPro" id="IPR012916">
    <property type="entry name" value="RED_N"/>
</dbReference>
<sequence>MNNDAFQKLVRERAHVKSTKEIAREAVEAEFHRRGRGKRQRTSDSDSDNDADAPRRKNHSNRSKSNEEQKGENDNVLEELAGKYRDRAKERREGTSGGRQVLSAEQLLEADDPAALVKSLDDESRAQFVKGLDVSLARSNKERIGNTDLTTDHAKDSLDTSNKFPSADVAQAWILSTTDDATTTSLGRDMLTYLKSMHREVEIPMEPTSAGLSIQRSSLTFSLDGDPKNADRAWECPKQQTFARVGESLFIKATPITDDILVRMENASRRAKKATSASFSNKKSDAQQDSTSFSEYYGNDTDNSDDDIFGDLEGEYDPIAEQKTGTSEQKAQLAEGDPDGNDEREMDTNAVPRVSFFELGESRASASGIIEEGTLKKEGYTGLRELGGSTSQRTRLVGLSSTTGYDDDIDTDFNGMLEYKDEEGCLSKKKKKKHADEKTDDGKEDGLGQH</sequence>